<feature type="region of interest" description="Disordered" evidence="2">
    <location>
        <begin position="55"/>
        <end position="116"/>
    </location>
</feature>
<dbReference type="RefSeq" id="XP_062793867.1">
    <property type="nucleotide sequence ID" value="XM_062937816.1"/>
</dbReference>
<dbReference type="PROSITE" id="PS00028">
    <property type="entry name" value="ZINC_FINGER_C2H2_1"/>
    <property type="match status" value="1"/>
</dbReference>
<feature type="compositionally biased region" description="Polar residues" evidence="2">
    <location>
        <begin position="565"/>
        <end position="575"/>
    </location>
</feature>
<dbReference type="PROSITE" id="PS50157">
    <property type="entry name" value="ZINC_FINGER_C2H2_2"/>
    <property type="match status" value="1"/>
</dbReference>
<evidence type="ECO:0000313" key="4">
    <source>
        <dbReference type="EMBL" id="WRT69128.1"/>
    </source>
</evidence>
<evidence type="ECO:0000256" key="2">
    <source>
        <dbReference type="SAM" id="MobiDB-lite"/>
    </source>
</evidence>
<feature type="compositionally biased region" description="Polar residues" evidence="2">
    <location>
        <begin position="332"/>
        <end position="346"/>
    </location>
</feature>
<accession>A0ABZ1D509</accession>
<feature type="region of interest" description="Disordered" evidence="2">
    <location>
        <begin position="377"/>
        <end position="420"/>
    </location>
</feature>
<keyword evidence="1" id="KW-0863">Zinc-finger</keyword>
<keyword evidence="5" id="KW-1185">Reference proteome</keyword>
<name>A0ABZ1D509_9TREE</name>
<dbReference type="InterPro" id="IPR013087">
    <property type="entry name" value="Znf_C2H2_type"/>
</dbReference>
<keyword evidence="1" id="KW-0479">Metal-binding</keyword>
<feature type="region of interest" description="Disordered" evidence="2">
    <location>
        <begin position="531"/>
        <end position="575"/>
    </location>
</feature>
<feature type="compositionally biased region" description="Polar residues" evidence="2">
    <location>
        <begin position="547"/>
        <end position="556"/>
    </location>
</feature>
<feature type="compositionally biased region" description="Polar residues" evidence="2">
    <location>
        <begin position="205"/>
        <end position="218"/>
    </location>
</feature>
<dbReference type="Gene3D" id="3.30.160.60">
    <property type="entry name" value="Classic Zinc Finger"/>
    <property type="match status" value="1"/>
</dbReference>
<feature type="compositionally biased region" description="Polar residues" evidence="2">
    <location>
        <begin position="279"/>
        <end position="310"/>
    </location>
</feature>
<feature type="region of interest" description="Disordered" evidence="2">
    <location>
        <begin position="242"/>
        <end position="314"/>
    </location>
</feature>
<feature type="compositionally biased region" description="Polar residues" evidence="2">
    <location>
        <begin position="86"/>
        <end position="98"/>
    </location>
</feature>
<keyword evidence="1" id="KW-0862">Zinc</keyword>
<dbReference type="GeneID" id="87958242"/>
<evidence type="ECO:0000313" key="5">
    <source>
        <dbReference type="Proteomes" id="UP001329825"/>
    </source>
</evidence>
<feature type="region of interest" description="Disordered" evidence="2">
    <location>
        <begin position="155"/>
        <end position="218"/>
    </location>
</feature>
<evidence type="ECO:0000256" key="1">
    <source>
        <dbReference type="PROSITE-ProRule" id="PRU00042"/>
    </source>
</evidence>
<dbReference type="PANTHER" id="PTHR36167:SF3">
    <property type="entry name" value="C2H2 FINGER DOMAIN TRANSCRIPTION FACTOR (EUROFUNG)-RELATED"/>
    <property type="match status" value="1"/>
</dbReference>
<protein>
    <recommendedName>
        <fullName evidence="3">C2H2-type domain-containing protein</fullName>
    </recommendedName>
</protein>
<proteinExistence type="predicted"/>
<dbReference type="PANTHER" id="PTHR36167">
    <property type="entry name" value="C2H2 FINGER DOMAIN TRANSCRIPTION FACTOR (EUROFUNG)-RELATED"/>
    <property type="match status" value="1"/>
</dbReference>
<feature type="compositionally biased region" description="Polar residues" evidence="2">
    <location>
        <begin position="55"/>
        <end position="65"/>
    </location>
</feature>
<sequence length="747" mass="80629">MILTPSPIFITSADDITIELTSPSTSTTPLLTPSNDHLAPTNSFFIPLTSSITMTSGGSNNSSPTEFAFEPPTSTNITPFKPEPVQTKSFSSTGGESSPYTPTTGPINNPNPYQFSGSFTYNNSTASSFSSASGSGTGGSFSSIDALPAISREFVRPSTSETRRPATAGGALQSRSPFAGYMPGNTAEESGQNQGGQVQGQRFQRINQRPTSSDGKMRLSTTLEEGGEAFFTNPFQNMSSNKELEAEDASPLITKQQTSSQPSTIDPHYIPANRRASEPQFNVPQSWQQPSPLSTPDNGSATAFNITSAPTHIPQGGFLQQQQQLQGNLSSYQRPTYQGRPQTSDGLPSYPHLTGNVSLPSAQSIARQIPGMAAAGFYPPTPASARPFDQQDPKSFMPFRDDRSNSLNSLPPPAPTTFPGDRAYSIDSGLARQGQPIRSSYIAKPGDMSQSELTFAQLGGPAPKKRPRRRFDEIERLYACRWNGCEKSYGTLNHLNAHVAMQKHGEKRLPSEFKEMRKAWRKKKREYTASNANAMHPNGAPGWPQRASLSSASGNESDWDRRESMMSTGSEFTHRSSTSYPVGYAPWATSTGIESRPSTSSSSISSVGGDVNVNKGYFAHAQQQGYSHIPPSLTQSHNQNSYVNAMNASRRLSAPQHLPLPMPMSSLTNQHMNGGLDGFRQIEGDHPTPTAQNPFPQSSRSTGYPFHQNFQTLTSPMSAPAQQQIPITGSNGGEGSFVAGGQFAFQR</sequence>
<feature type="compositionally biased region" description="Polar residues" evidence="2">
    <location>
        <begin position="253"/>
        <end position="264"/>
    </location>
</feature>
<dbReference type="EMBL" id="CP141888">
    <property type="protein sequence ID" value="WRT69128.1"/>
    <property type="molecule type" value="Genomic_DNA"/>
</dbReference>
<feature type="domain" description="C2H2-type" evidence="3">
    <location>
        <begin position="478"/>
        <end position="509"/>
    </location>
</feature>
<evidence type="ECO:0000259" key="3">
    <source>
        <dbReference type="PROSITE" id="PS50157"/>
    </source>
</evidence>
<feature type="region of interest" description="Disordered" evidence="2">
    <location>
        <begin position="332"/>
        <end position="355"/>
    </location>
</feature>
<reference evidence="4 5" key="1">
    <citation type="submission" date="2024-01" db="EMBL/GenBank/DDBJ databases">
        <title>Comparative genomics of Cryptococcus and Kwoniella reveals pathogenesis evolution and contrasting modes of karyotype evolution via chromosome fusion or intercentromeric recombination.</title>
        <authorList>
            <person name="Coelho M.A."/>
            <person name="David-Palma M."/>
            <person name="Shea T."/>
            <person name="Bowers K."/>
            <person name="McGinley-Smith S."/>
            <person name="Mohammad A.W."/>
            <person name="Gnirke A."/>
            <person name="Yurkov A.M."/>
            <person name="Nowrousian M."/>
            <person name="Sun S."/>
            <person name="Cuomo C.A."/>
            <person name="Heitman J."/>
        </authorList>
    </citation>
    <scope>NUCLEOTIDE SEQUENCE [LARGE SCALE GENOMIC DNA]</scope>
    <source>
        <strain evidence="4">CBS 11374</strain>
    </source>
</reference>
<dbReference type="InterPro" id="IPR039327">
    <property type="entry name" value="CON7-like"/>
</dbReference>
<organism evidence="4 5">
    <name type="scientific">Kwoniella shivajii</name>
    <dbReference type="NCBI Taxonomy" id="564305"/>
    <lineage>
        <taxon>Eukaryota</taxon>
        <taxon>Fungi</taxon>
        <taxon>Dikarya</taxon>
        <taxon>Basidiomycota</taxon>
        <taxon>Agaricomycotina</taxon>
        <taxon>Tremellomycetes</taxon>
        <taxon>Tremellales</taxon>
        <taxon>Cryptococcaceae</taxon>
        <taxon>Kwoniella</taxon>
    </lineage>
</organism>
<feature type="compositionally biased region" description="Low complexity" evidence="2">
    <location>
        <begin position="99"/>
        <end position="112"/>
    </location>
</feature>
<dbReference type="Proteomes" id="UP001329825">
    <property type="component" value="Chromosome 8"/>
</dbReference>
<gene>
    <name evidence="4" type="ORF">IL334_006112</name>
</gene>